<gene>
    <name evidence="1" type="ORF">ACFOOQ_07905</name>
</gene>
<comment type="caution">
    <text evidence="1">The sequence shown here is derived from an EMBL/GenBank/DDBJ whole genome shotgun (WGS) entry which is preliminary data.</text>
</comment>
<sequence length="211" mass="22320">MPNFSMADQFRGLPMGDLIGGPLTAACDAQIRLANATADFIKVIGFLPPAAPAQGGVVDPNAVGDVRNVTFKFDRPSQSKLPDPANPDAPLPMETVELSVPLLAVVKVPNLSINKVDITFDMEVKNSEASKESTDMQAAMEATAKIGWGPISATVKISGSVSSHKENTRSTDQSAKYHVEVHASDDGMPEGLARVLDMIATSVAPKQITQH</sequence>
<accession>A0ABV7VF68</accession>
<evidence type="ECO:0000313" key="2">
    <source>
        <dbReference type="Proteomes" id="UP001595711"/>
    </source>
</evidence>
<dbReference type="Pfam" id="PF11655">
    <property type="entry name" value="DUF2589"/>
    <property type="match status" value="1"/>
</dbReference>
<proteinExistence type="predicted"/>
<protein>
    <submittedName>
        <fullName evidence="1">DUF2589 domain-containing protein</fullName>
    </submittedName>
</protein>
<dbReference type="InterPro" id="IPR024510">
    <property type="entry name" value="DUF2589"/>
</dbReference>
<evidence type="ECO:0000313" key="1">
    <source>
        <dbReference type="EMBL" id="MFC3675462.1"/>
    </source>
</evidence>
<keyword evidence="2" id="KW-1185">Reference proteome</keyword>
<dbReference type="Proteomes" id="UP001595711">
    <property type="component" value="Unassembled WGS sequence"/>
</dbReference>
<dbReference type="RefSeq" id="WP_379724085.1">
    <property type="nucleotide sequence ID" value="NZ_JBHRYJ010000001.1"/>
</dbReference>
<reference evidence="2" key="1">
    <citation type="journal article" date="2019" name="Int. J. Syst. Evol. Microbiol.">
        <title>The Global Catalogue of Microorganisms (GCM) 10K type strain sequencing project: providing services to taxonomists for standard genome sequencing and annotation.</title>
        <authorList>
            <consortium name="The Broad Institute Genomics Platform"/>
            <consortium name="The Broad Institute Genome Sequencing Center for Infectious Disease"/>
            <person name="Wu L."/>
            <person name="Ma J."/>
        </authorList>
    </citation>
    <scope>NUCLEOTIDE SEQUENCE [LARGE SCALE GENOMIC DNA]</scope>
    <source>
        <strain evidence="2">KCTC 42182</strain>
    </source>
</reference>
<organism evidence="1 2">
    <name type="scientific">Ferrovibrio xuzhouensis</name>
    <dbReference type="NCBI Taxonomy" id="1576914"/>
    <lineage>
        <taxon>Bacteria</taxon>
        <taxon>Pseudomonadati</taxon>
        <taxon>Pseudomonadota</taxon>
        <taxon>Alphaproteobacteria</taxon>
        <taxon>Rhodospirillales</taxon>
        <taxon>Rhodospirillaceae</taxon>
        <taxon>Ferrovibrio</taxon>
    </lineage>
</organism>
<name>A0ABV7VF68_9PROT</name>
<dbReference type="EMBL" id="JBHRYJ010000001">
    <property type="protein sequence ID" value="MFC3675462.1"/>
    <property type="molecule type" value="Genomic_DNA"/>
</dbReference>